<reference evidence="2 3" key="1">
    <citation type="submission" date="2022-07" db="EMBL/GenBank/DDBJ databases">
        <title>Genome-wide signatures of adaptation to extreme environments.</title>
        <authorList>
            <person name="Cho C.H."/>
            <person name="Yoon H.S."/>
        </authorList>
    </citation>
    <scope>NUCLEOTIDE SEQUENCE [LARGE SCALE GENOMIC DNA]</scope>
    <source>
        <strain evidence="2 3">DBV 063 E5</strain>
    </source>
</reference>
<accession>A0AAV9J124</accession>
<proteinExistence type="predicted"/>
<keyword evidence="3" id="KW-1185">Reference proteome</keyword>
<dbReference type="EMBL" id="JANCYW010000015">
    <property type="protein sequence ID" value="KAK4538043.1"/>
    <property type="molecule type" value="Genomic_DNA"/>
</dbReference>
<evidence type="ECO:0000313" key="3">
    <source>
        <dbReference type="Proteomes" id="UP001301350"/>
    </source>
</evidence>
<dbReference type="InterPro" id="IPR018962">
    <property type="entry name" value="DUF1995"/>
</dbReference>
<gene>
    <name evidence="2" type="ORF">CDCA_CDCA15G4068</name>
</gene>
<dbReference type="AlphaFoldDB" id="A0AAV9J124"/>
<protein>
    <recommendedName>
        <fullName evidence="1">DUF1995 domain-containing protein</fullName>
    </recommendedName>
</protein>
<comment type="caution">
    <text evidence="2">The sequence shown here is derived from an EMBL/GenBank/DDBJ whole genome shotgun (WGS) entry which is preliminary data.</text>
</comment>
<name>A0AAV9J124_CYACA</name>
<dbReference type="Proteomes" id="UP001301350">
    <property type="component" value="Unassembled WGS sequence"/>
</dbReference>
<evidence type="ECO:0000313" key="2">
    <source>
        <dbReference type="EMBL" id="KAK4538043.1"/>
    </source>
</evidence>
<feature type="domain" description="DUF1995" evidence="1">
    <location>
        <begin position="57"/>
        <end position="305"/>
    </location>
</feature>
<dbReference type="PANTHER" id="PTHR35509:SF1">
    <property type="entry name" value="DOMAIN PROTEIN, PUTATIVE (DUF1995)-RELATED"/>
    <property type="match status" value="1"/>
</dbReference>
<dbReference type="PANTHER" id="PTHR35509">
    <property type="entry name" value="DOMAIN PROTEIN, PUTATIVE (DUF1995)-RELATED"/>
    <property type="match status" value="1"/>
</dbReference>
<dbReference type="Pfam" id="PF09353">
    <property type="entry name" value="DUF1995"/>
    <property type="match status" value="1"/>
</dbReference>
<sequence>MQASTVISFIPSSGVRASSSWRSRDRLAPARSSHRRYRVAAHCCTQSPSSRPSLRIPSSVEMAAEQAQQALRTAEQQQQQRRLRVDVDTALGDETFSALKNSLPFIRAFALRWVSERPNDRLWLTLPDAGSAAMLKRDWSSDATLRQVHLAAVDNVCDDWRRATPDTRPRLVVVAAPAATEAETLLELAQAIVPLKREEAEEEAEEEAPPDAVHDGDAAASLLILNGNLVDMGATGLGLSARRLRQELLETLLPVYYLRTTPWGVIFRQYPLRWSVWVDQPGRGDEPFRLVTDALEEMPTAEELERLLAGERSGSGSTAVAAERGPPWASMFRALSRFLDAYRRG</sequence>
<organism evidence="2 3">
    <name type="scientific">Cyanidium caldarium</name>
    <name type="common">Red alga</name>
    <dbReference type="NCBI Taxonomy" id="2771"/>
    <lineage>
        <taxon>Eukaryota</taxon>
        <taxon>Rhodophyta</taxon>
        <taxon>Bangiophyceae</taxon>
        <taxon>Cyanidiales</taxon>
        <taxon>Cyanidiaceae</taxon>
        <taxon>Cyanidium</taxon>
    </lineage>
</organism>
<evidence type="ECO:0000259" key="1">
    <source>
        <dbReference type="Pfam" id="PF09353"/>
    </source>
</evidence>
<dbReference type="InterPro" id="IPR053021">
    <property type="entry name" value="Chloroplast_ADK"/>
</dbReference>